<feature type="compositionally biased region" description="Polar residues" evidence="1">
    <location>
        <begin position="44"/>
        <end position="61"/>
    </location>
</feature>
<name>A0A135SQ59_9PEZI</name>
<proteinExistence type="predicted"/>
<feature type="region of interest" description="Disordered" evidence="1">
    <location>
        <begin position="12"/>
        <end position="67"/>
    </location>
</feature>
<keyword evidence="3" id="KW-1185">Reference proteome</keyword>
<evidence type="ECO:0000256" key="1">
    <source>
        <dbReference type="SAM" id="MobiDB-lite"/>
    </source>
</evidence>
<accession>A0A135SQ59</accession>
<dbReference type="EMBL" id="JFBX01000473">
    <property type="protein sequence ID" value="KXH38058.1"/>
    <property type="molecule type" value="Genomic_DNA"/>
</dbReference>
<sequence length="474" mass="51532">MFFASTSTAAPLEINMPYGTPGHSGKRWVESSNTDRSPKRPRLNINTSRNEPNTLSATSPTPLSPATDILSIYRRGPYVPRGSSGSQVQPVPDFLQLNPIQSNRPSDSLPVTLPPLRSIIANNSQHADNQACRTCPQCSETLLGPEPIGTNGQPISTVCENCRQGNVREQVLRNIAAEALLLLSTGGVPTRNTQGEASVSPVSPPKQDDSHRLSQEYQQFQPHRPFLCVRCKRPGVPCAPGRRRCAECICILVAFGPDNGSGPQEGNSQSNPFRSIPLSSQNLTRPPVLCDVCHTKTVPPGAKRCEDCIAPDTPNTPLTAFFTAQGICVICERNHVVQGKSYCRKCLFEGTTSAEPLQALQSLPAAEIMQCTGCGHQVHRTPEGYCRECRDDDMPGGRGNQPQGGAMDIDDEPAEAVSSTGILTRTKCGCQNFARLGKKLCADCLAAKHMVGWRGWTAWKKEHWPRPVRANKKH</sequence>
<evidence type="ECO:0000313" key="2">
    <source>
        <dbReference type="EMBL" id="KXH38058.1"/>
    </source>
</evidence>
<dbReference type="AlphaFoldDB" id="A0A135SQ59"/>
<feature type="region of interest" description="Disordered" evidence="1">
    <location>
        <begin position="187"/>
        <end position="211"/>
    </location>
</feature>
<feature type="compositionally biased region" description="Polar residues" evidence="1">
    <location>
        <begin position="190"/>
        <end position="201"/>
    </location>
</feature>
<evidence type="ECO:0000313" key="3">
    <source>
        <dbReference type="Proteomes" id="UP000070328"/>
    </source>
</evidence>
<dbReference type="OrthoDB" id="4827701at2759"/>
<organism evidence="2 3">
    <name type="scientific">Colletotrichum simmondsii</name>
    <dbReference type="NCBI Taxonomy" id="703756"/>
    <lineage>
        <taxon>Eukaryota</taxon>
        <taxon>Fungi</taxon>
        <taxon>Dikarya</taxon>
        <taxon>Ascomycota</taxon>
        <taxon>Pezizomycotina</taxon>
        <taxon>Sordariomycetes</taxon>
        <taxon>Hypocreomycetidae</taxon>
        <taxon>Glomerellales</taxon>
        <taxon>Glomerellaceae</taxon>
        <taxon>Colletotrichum</taxon>
        <taxon>Colletotrichum acutatum species complex</taxon>
    </lineage>
</organism>
<comment type="caution">
    <text evidence="2">The sequence shown here is derived from an EMBL/GenBank/DDBJ whole genome shotgun (WGS) entry which is preliminary data.</text>
</comment>
<dbReference type="Proteomes" id="UP000070328">
    <property type="component" value="Unassembled WGS sequence"/>
</dbReference>
<reference evidence="2 3" key="1">
    <citation type="submission" date="2014-02" db="EMBL/GenBank/DDBJ databases">
        <title>The genome sequence of Colletotrichum simmondsii CBS122122.</title>
        <authorList>
            <person name="Baroncelli R."/>
            <person name="Thon M.R."/>
        </authorList>
    </citation>
    <scope>NUCLEOTIDE SEQUENCE [LARGE SCALE GENOMIC DNA]</scope>
    <source>
        <strain evidence="2 3">CBS122122</strain>
    </source>
</reference>
<protein>
    <submittedName>
        <fullName evidence="2">Uncharacterized protein</fullName>
    </submittedName>
</protein>
<gene>
    <name evidence="2" type="ORF">CSIM01_04548</name>
</gene>